<dbReference type="EMBL" id="CACRXK020002043">
    <property type="protein sequence ID" value="CAB3992402.1"/>
    <property type="molecule type" value="Genomic_DNA"/>
</dbReference>
<dbReference type="PANTHER" id="PTHR13627">
    <property type="entry name" value="FUKUTIN RELATED PROTEIN"/>
    <property type="match status" value="1"/>
</dbReference>
<dbReference type="Proteomes" id="UP001152795">
    <property type="component" value="Unassembled WGS sequence"/>
</dbReference>
<comment type="caution">
    <text evidence="1">The sequence shown here is derived from an EMBL/GenBank/DDBJ whole genome shotgun (WGS) entry which is preliminary data.</text>
</comment>
<organism evidence="1 2">
    <name type="scientific">Paramuricea clavata</name>
    <name type="common">Red gorgonian</name>
    <name type="synonym">Violescent sea-whip</name>
    <dbReference type="NCBI Taxonomy" id="317549"/>
    <lineage>
        <taxon>Eukaryota</taxon>
        <taxon>Metazoa</taxon>
        <taxon>Cnidaria</taxon>
        <taxon>Anthozoa</taxon>
        <taxon>Octocorallia</taxon>
        <taxon>Malacalcyonacea</taxon>
        <taxon>Plexauridae</taxon>
        <taxon>Paramuricea</taxon>
    </lineage>
</organism>
<evidence type="ECO:0000313" key="2">
    <source>
        <dbReference type="Proteomes" id="UP001152795"/>
    </source>
</evidence>
<gene>
    <name evidence="1" type="ORF">PACLA_8A049516</name>
</gene>
<evidence type="ECO:0000313" key="1">
    <source>
        <dbReference type="EMBL" id="CAB3992402.1"/>
    </source>
</evidence>
<proteinExistence type="predicted"/>
<dbReference type="AlphaFoldDB" id="A0A7D9DSQ6"/>
<dbReference type="PANTHER" id="PTHR13627:SF34">
    <property type="entry name" value="RIBITOL-5-PHOSPHATE TRANSFERASE"/>
    <property type="match status" value="1"/>
</dbReference>
<name>A0A7D9DSQ6_PARCT</name>
<sequence length="528" mass="59994">MLKILNQNISDENMLEDSQKESVTQNARKEVCPEKFMGKLLNYGYPLFRKGFERIDCKEFVPIEKLVTIVAILPKELGKPAQSYFEILQGVAKYYPGMRVILATQKDLEPSVKSEISKLKIGFENHIIDNAGQGALLIELVGKVSTPYVLIASNITHFDDDINLERMVRVLSYEPRVTFVGGAHRNLRGEWDIGCQQMAFKNMTATYMGGYYRSFNECVVCDYLSGSIMTRSETFKELQFDASMKYGAFHDLFWRFRKEMPENIAASCPDVMFNIYSREIDDVELVAFANKHLIHRIIDPDGRVRWYGCRKGYSYTSAGLCKKVSGMGLSPAEMENLADVIKFFMRACHASGAFCEFQSGTMMGAVKFNGVLPWDIDGDIVFLAKNFSVIEKLKSKIEKAGYTLSVGYGVKDGRTGYFALKTTNWKVDLWGFTEFGSHMDVAKGVIPTKVMFSGQWVNHPHNPGLFARNRYGNGIYRHQEHWRRHKHSSAWILYNPGSFLECPEPGHSSCLDQYPADGNMQFSDYCPS</sequence>
<protein>
    <submittedName>
        <fullName evidence="1">Uncharacterized protein</fullName>
    </submittedName>
</protein>
<dbReference type="OrthoDB" id="5978275at2759"/>
<dbReference type="InterPro" id="IPR052613">
    <property type="entry name" value="LicD_transferase"/>
</dbReference>
<keyword evidence="2" id="KW-1185">Reference proteome</keyword>
<accession>A0A7D9DSQ6</accession>
<reference evidence="1" key="1">
    <citation type="submission" date="2020-04" db="EMBL/GenBank/DDBJ databases">
        <authorList>
            <person name="Alioto T."/>
            <person name="Alioto T."/>
            <person name="Gomez Garrido J."/>
        </authorList>
    </citation>
    <scope>NUCLEOTIDE SEQUENCE</scope>
    <source>
        <strain evidence="1">A484AB</strain>
    </source>
</reference>